<gene>
    <name evidence="1" type="ORF">Tci_869795</name>
</gene>
<reference evidence="1" key="1">
    <citation type="journal article" date="2019" name="Sci. Rep.">
        <title>Draft genome of Tanacetum cinerariifolium, the natural source of mosquito coil.</title>
        <authorList>
            <person name="Yamashiro T."/>
            <person name="Shiraishi A."/>
            <person name="Satake H."/>
            <person name="Nakayama K."/>
        </authorList>
    </citation>
    <scope>NUCLEOTIDE SEQUENCE</scope>
</reference>
<protein>
    <recommendedName>
        <fullName evidence="2">RNA-directed DNA polymerase, eukaryota</fullName>
    </recommendedName>
</protein>
<name>A0A699SMJ1_TANCI</name>
<proteinExistence type="predicted"/>
<feature type="non-terminal residue" evidence="1">
    <location>
        <position position="120"/>
    </location>
</feature>
<organism evidence="1">
    <name type="scientific">Tanacetum cinerariifolium</name>
    <name type="common">Dalmatian daisy</name>
    <name type="synonym">Chrysanthemum cinerariifolium</name>
    <dbReference type="NCBI Taxonomy" id="118510"/>
    <lineage>
        <taxon>Eukaryota</taxon>
        <taxon>Viridiplantae</taxon>
        <taxon>Streptophyta</taxon>
        <taxon>Embryophyta</taxon>
        <taxon>Tracheophyta</taxon>
        <taxon>Spermatophyta</taxon>
        <taxon>Magnoliopsida</taxon>
        <taxon>eudicotyledons</taxon>
        <taxon>Gunneridae</taxon>
        <taxon>Pentapetalae</taxon>
        <taxon>asterids</taxon>
        <taxon>campanulids</taxon>
        <taxon>Asterales</taxon>
        <taxon>Asteraceae</taxon>
        <taxon>Asteroideae</taxon>
        <taxon>Anthemideae</taxon>
        <taxon>Anthemidinae</taxon>
        <taxon>Tanacetum</taxon>
    </lineage>
</organism>
<evidence type="ECO:0008006" key="2">
    <source>
        <dbReference type="Google" id="ProtNLM"/>
    </source>
</evidence>
<accession>A0A699SMJ1</accession>
<dbReference type="AlphaFoldDB" id="A0A699SMJ1"/>
<evidence type="ECO:0000313" key="1">
    <source>
        <dbReference type="EMBL" id="GFC97825.1"/>
    </source>
</evidence>
<dbReference type="Gene3D" id="3.60.10.10">
    <property type="entry name" value="Endonuclease/exonuclease/phosphatase"/>
    <property type="match status" value="1"/>
</dbReference>
<dbReference type="SUPFAM" id="SSF56219">
    <property type="entry name" value="DNase I-like"/>
    <property type="match status" value="1"/>
</dbReference>
<comment type="caution">
    <text evidence="1">The sequence shown here is derived from an EMBL/GenBank/DDBJ whole genome shotgun (WGS) entry which is preliminary data.</text>
</comment>
<dbReference type="InterPro" id="IPR036691">
    <property type="entry name" value="Endo/exonu/phosph_ase_sf"/>
</dbReference>
<dbReference type="EMBL" id="BKCJ011168438">
    <property type="protein sequence ID" value="GFC97825.1"/>
    <property type="molecule type" value="Genomic_DNA"/>
</dbReference>
<sequence length="120" mass="14205">MHFLIRRVGDPRDIYISFVYRENNVKDRRDLWKNLREHNSIAGCFPWVLLGDFNVILYYNENSNGINVQSFRVHEFDCVDNLSLEDIKLAGLFFTWIQVKRDPSKGVLKKLDRVMGNGHF</sequence>